<evidence type="ECO:0000256" key="3">
    <source>
        <dbReference type="ARBA" id="ARBA00021907"/>
    </source>
</evidence>
<dbReference type="InterPro" id="IPR003838">
    <property type="entry name" value="ABC3_permease_C"/>
</dbReference>
<evidence type="ECO:0000256" key="1">
    <source>
        <dbReference type="ARBA" id="ARBA00004651"/>
    </source>
</evidence>
<reference evidence="13" key="1">
    <citation type="submission" date="2018-05" db="EMBL/GenBank/DDBJ databases">
        <authorList>
            <person name="Lanie J.A."/>
            <person name="Ng W.-L."/>
            <person name="Kazmierczak K.M."/>
            <person name="Andrzejewski T.M."/>
            <person name="Davidsen T.M."/>
            <person name="Wayne K.J."/>
            <person name="Tettelin H."/>
            <person name="Glass J.I."/>
            <person name="Rusch D."/>
            <person name="Podicherti R."/>
            <person name="Tsui H.-C.T."/>
            <person name="Winkler M.E."/>
        </authorList>
    </citation>
    <scope>NUCLEOTIDE SEQUENCE</scope>
</reference>
<feature type="transmembrane region" description="Helical" evidence="10">
    <location>
        <begin position="253"/>
        <end position="272"/>
    </location>
</feature>
<dbReference type="EMBL" id="UINC01053935">
    <property type="protein sequence ID" value="SVB71055.1"/>
    <property type="molecule type" value="Genomic_DNA"/>
</dbReference>
<dbReference type="GO" id="GO:0005886">
    <property type="term" value="C:plasma membrane"/>
    <property type="evidence" value="ECO:0007669"/>
    <property type="project" value="UniProtKB-SubCell"/>
</dbReference>
<evidence type="ECO:0000256" key="8">
    <source>
        <dbReference type="ARBA" id="ARBA00023136"/>
    </source>
</evidence>
<evidence type="ECO:0000256" key="9">
    <source>
        <dbReference type="ARBA" id="ARBA00023306"/>
    </source>
</evidence>
<evidence type="ECO:0000259" key="12">
    <source>
        <dbReference type="Pfam" id="PF18075"/>
    </source>
</evidence>
<sequence length="278" mass="31584">MRALLRTKLPAAISSITIGISLVIFSLAYFTYENLLGYSHQFKSRYRIEVFFYNDLDLDKGRDLFNTILILDGIEQGEFIDKEGASKLFFSFFHENIEDIVGENPLPMGGRFDISEDYQNADEMQRIVQQIRRMKGVDVASFQHGVISRVDSVIENILGISMILGITIFIVSVVQVSNTIRLIIHTKQEKIETLHLLGATNSFIRFPLVVEGIIQGLLGAGFSLLTLYLLSSFQEYLLEPMIRLPLVRPSNFIMYNLIFGLLLALIGSYRGISKYLPR</sequence>
<keyword evidence="8 10" id="KW-0472">Membrane</keyword>
<comment type="similarity">
    <text evidence="2">Belongs to the ABC-4 integral membrane protein family. FtsX subfamily.</text>
</comment>
<evidence type="ECO:0000256" key="4">
    <source>
        <dbReference type="ARBA" id="ARBA00022475"/>
    </source>
</evidence>
<evidence type="ECO:0000256" key="5">
    <source>
        <dbReference type="ARBA" id="ARBA00022618"/>
    </source>
</evidence>
<feature type="transmembrane region" description="Helical" evidence="10">
    <location>
        <begin position="205"/>
        <end position="233"/>
    </location>
</feature>
<organism evidence="13">
    <name type="scientific">marine metagenome</name>
    <dbReference type="NCBI Taxonomy" id="408172"/>
    <lineage>
        <taxon>unclassified sequences</taxon>
        <taxon>metagenomes</taxon>
        <taxon>ecological metagenomes</taxon>
    </lineage>
</organism>
<feature type="domain" description="FtsX extracellular" evidence="12">
    <location>
        <begin position="47"/>
        <end position="138"/>
    </location>
</feature>
<evidence type="ECO:0000256" key="7">
    <source>
        <dbReference type="ARBA" id="ARBA00022989"/>
    </source>
</evidence>
<keyword evidence="9" id="KW-0131">Cell cycle</keyword>
<dbReference type="Gene3D" id="3.30.70.3040">
    <property type="match status" value="1"/>
</dbReference>
<feature type="domain" description="ABC3 transporter permease C-terminal" evidence="11">
    <location>
        <begin position="163"/>
        <end position="274"/>
    </location>
</feature>
<keyword evidence="4" id="KW-1003">Cell membrane</keyword>
<evidence type="ECO:0000259" key="11">
    <source>
        <dbReference type="Pfam" id="PF02687"/>
    </source>
</evidence>
<dbReference type="PANTHER" id="PTHR47755">
    <property type="entry name" value="CELL DIVISION PROTEIN FTSX"/>
    <property type="match status" value="1"/>
</dbReference>
<dbReference type="InterPro" id="IPR040690">
    <property type="entry name" value="FtsX_ECD"/>
</dbReference>
<evidence type="ECO:0000256" key="10">
    <source>
        <dbReference type="SAM" id="Phobius"/>
    </source>
</evidence>
<dbReference type="AlphaFoldDB" id="A0A382G8C5"/>
<dbReference type="Pfam" id="PF02687">
    <property type="entry name" value="FtsX"/>
    <property type="match status" value="1"/>
</dbReference>
<accession>A0A382G8C5</accession>
<dbReference type="InterPro" id="IPR004513">
    <property type="entry name" value="FtsX"/>
</dbReference>
<name>A0A382G8C5_9ZZZZ</name>
<feature type="transmembrane region" description="Helical" evidence="10">
    <location>
        <begin position="157"/>
        <end position="184"/>
    </location>
</feature>
<evidence type="ECO:0000256" key="6">
    <source>
        <dbReference type="ARBA" id="ARBA00022692"/>
    </source>
</evidence>
<gene>
    <name evidence="13" type="ORF">METZ01_LOCUS223909</name>
</gene>
<proteinExistence type="inferred from homology"/>
<feature type="transmembrane region" description="Helical" evidence="10">
    <location>
        <begin position="12"/>
        <end position="32"/>
    </location>
</feature>
<dbReference type="GO" id="GO:0051301">
    <property type="term" value="P:cell division"/>
    <property type="evidence" value="ECO:0007669"/>
    <property type="project" value="UniProtKB-KW"/>
</dbReference>
<keyword evidence="7 10" id="KW-1133">Transmembrane helix</keyword>
<dbReference type="PIRSF" id="PIRSF003097">
    <property type="entry name" value="FtsX"/>
    <property type="match status" value="1"/>
</dbReference>
<dbReference type="PANTHER" id="PTHR47755:SF1">
    <property type="entry name" value="CELL DIVISION PROTEIN FTSX"/>
    <property type="match status" value="1"/>
</dbReference>
<keyword evidence="5" id="KW-0132">Cell division</keyword>
<protein>
    <recommendedName>
        <fullName evidence="3">Cell division protein FtsX</fullName>
    </recommendedName>
</protein>
<keyword evidence="6 10" id="KW-0812">Transmembrane</keyword>
<dbReference type="Pfam" id="PF18075">
    <property type="entry name" value="FtsX_ECD"/>
    <property type="match status" value="1"/>
</dbReference>
<evidence type="ECO:0000256" key="2">
    <source>
        <dbReference type="ARBA" id="ARBA00007379"/>
    </source>
</evidence>
<comment type="subcellular location">
    <subcellularLocation>
        <location evidence="1">Cell membrane</location>
        <topology evidence="1">Multi-pass membrane protein</topology>
    </subcellularLocation>
</comment>
<evidence type="ECO:0000313" key="13">
    <source>
        <dbReference type="EMBL" id="SVB71055.1"/>
    </source>
</evidence>